<evidence type="ECO:0000259" key="23">
    <source>
        <dbReference type="PROSITE" id="PS50157"/>
    </source>
</evidence>
<dbReference type="Gene3D" id="3.30.160.60">
    <property type="entry name" value="Classic Zinc Finger"/>
    <property type="match status" value="1"/>
</dbReference>
<keyword evidence="7" id="KW-0690">Ribosome biogenesis</keyword>
<comment type="similarity">
    <text evidence="4">Belongs to the CAF1 family.</text>
</comment>
<evidence type="ECO:0000256" key="9">
    <source>
        <dbReference type="ARBA" id="ARBA00022723"/>
    </source>
</evidence>
<dbReference type="InterPro" id="IPR036397">
    <property type="entry name" value="RNaseH_sf"/>
</dbReference>
<evidence type="ECO:0000256" key="6">
    <source>
        <dbReference type="ARBA" id="ARBA00022490"/>
    </source>
</evidence>
<dbReference type="PROSITE" id="PS50157">
    <property type="entry name" value="ZINC_FINGER_C2H2_2"/>
    <property type="match status" value="1"/>
</dbReference>
<dbReference type="WBParaSite" id="scaffold14337_cov303.g17395">
    <property type="protein sequence ID" value="scaffold14337_cov303.g17395"/>
    <property type="gene ID" value="scaffold14337_cov303.g17395"/>
</dbReference>
<dbReference type="Pfam" id="PF12171">
    <property type="entry name" value="zf-C2H2_jaz"/>
    <property type="match status" value="1"/>
</dbReference>
<keyword evidence="9" id="KW-0479">Metal-binding</keyword>
<dbReference type="SUPFAM" id="SSF53098">
    <property type="entry name" value="Ribonuclease H-like"/>
    <property type="match status" value="1"/>
</dbReference>
<keyword evidence="15" id="KW-0805">Transcription regulation</keyword>
<dbReference type="GO" id="GO:0005634">
    <property type="term" value="C:nucleus"/>
    <property type="evidence" value="ECO:0007669"/>
    <property type="project" value="UniProtKB-SubCell"/>
</dbReference>
<evidence type="ECO:0000256" key="20">
    <source>
        <dbReference type="ARBA" id="ARBA00065398"/>
    </source>
</evidence>
<dbReference type="GO" id="GO:0043021">
    <property type="term" value="F:ribonucleoprotein complex binding"/>
    <property type="evidence" value="ECO:0007669"/>
    <property type="project" value="UniProtKB-ARBA"/>
</dbReference>
<keyword evidence="11" id="KW-0378">Hydrolase</keyword>
<comment type="similarity">
    <text evidence="18">Belongs to the ZNF593/BUD20 C2H2-type zinc-finger protein family.</text>
</comment>
<dbReference type="GO" id="GO:0030014">
    <property type="term" value="C:CCR4-NOT complex"/>
    <property type="evidence" value="ECO:0007669"/>
    <property type="project" value="InterPro"/>
</dbReference>
<evidence type="ECO:0000256" key="7">
    <source>
        <dbReference type="ARBA" id="ARBA00022517"/>
    </source>
</evidence>
<keyword evidence="24" id="KW-1185">Reference proteome</keyword>
<dbReference type="Pfam" id="PF04857">
    <property type="entry name" value="CAF1"/>
    <property type="match status" value="2"/>
</dbReference>
<evidence type="ECO:0000256" key="21">
    <source>
        <dbReference type="ARBA" id="ARBA00068297"/>
    </source>
</evidence>
<evidence type="ECO:0000256" key="3">
    <source>
        <dbReference type="ARBA" id="ARBA00004496"/>
    </source>
</evidence>
<dbReference type="InterPro" id="IPR022755">
    <property type="entry name" value="Znf_C2H2_jaz"/>
</dbReference>
<sequence length="414" mass="47517">MVVKIQDVTLHDVWASNLEEEFSSLREFIDDYPYVAMDTEFPGVVFTPVGQFYAKDEFNYQQLYCNVNLLKLIQVGFTLMNEKGDLTPNRDIWQFNLHFSVAEDMGSADSVELLREAGFNFSRHQKEGILMENFGELLTTSGLLVNKRITWITFHSCFDFAYLIKAILLEKLPEDENDFFLYHKKLFPTSYDIKMLLRQPAPSTAKLTGGLQEIANQLDVQRIGKRHQAGSDSLLTAQTFFKLRELFFADNWSQVSAEIQCRIKHTISNKTRKRPGKDLDEIKETMERPEKLAKVQNQPIDEDLPGAGQNYCVECDRHFINDKVLKNHKKTKVHKNQLKRLKEQQHSQKDADLAGGLGVEEPVVKKKDGIERNEDGIPYGVRIPSGCGSCVKIGRRLCMFVKKPVEGVDYVLKK</sequence>
<evidence type="ECO:0000256" key="17">
    <source>
        <dbReference type="ARBA" id="ARBA00023242"/>
    </source>
</evidence>
<dbReference type="GO" id="GO:0008270">
    <property type="term" value="F:zinc ion binding"/>
    <property type="evidence" value="ECO:0007669"/>
    <property type="project" value="UniProtKB-KW"/>
</dbReference>
<evidence type="ECO:0000256" key="16">
    <source>
        <dbReference type="ARBA" id="ARBA00023163"/>
    </source>
</evidence>
<dbReference type="Proteomes" id="UP000887561">
    <property type="component" value="Unplaced"/>
</dbReference>
<comment type="subunit">
    <text evidence="20">Associates with pre-60S ribosomal particles; released from the pre-60S particle very early in the cytoplasm.</text>
</comment>
<evidence type="ECO:0000313" key="25">
    <source>
        <dbReference type="WBParaSite" id="scaffold14337_cov303.g17395"/>
    </source>
</evidence>
<evidence type="ECO:0000256" key="14">
    <source>
        <dbReference type="ARBA" id="ARBA00022884"/>
    </source>
</evidence>
<keyword evidence="8" id="KW-0540">Nuclease</keyword>
<dbReference type="GO" id="GO:0004535">
    <property type="term" value="F:poly(A)-specific ribonuclease activity"/>
    <property type="evidence" value="ECO:0007669"/>
    <property type="project" value="UniProtKB-EC"/>
</dbReference>
<protein>
    <recommendedName>
        <fullName evidence="21">Zinc finger protein 593 homolog</fullName>
        <ecNumber evidence="5">3.1.13.4</ecNumber>
    </recommendedName>
</protein>
<evidence type="ECO:0000313" key="24">
    <source>
        <dbReference type="Proteomes" id="UP000887561"/>
    </source>
</evidence>
<evidence type="ECO:0000256" key="19">
    <source>
        <dbReference type="ARBA" id="ARBA00057732"/>
    </source>
</evidence>
<organism evidence="24 25">
    <name type="scientific">Meloidogyne javanica</name>
    <name type="common">Root-knot nematode worm</name>
    <dbReference type="NCBI Taxonomy" id="6303"/>
    <lineage>
        <taxon>Eukaryota</taxon>
        <taxon>Metazoa</taxon>
        <taxon>Ecdysozoa</taxon>
        <taxon>Nematoda</taxon>
        <taxon>Chromadorea</taxon>
        <taxon>Rhabditida</taxon>
        <taxon>Tylenchina</taxon>
        <taxon>Tylenchomorpha</taxon>
        <taxon>Tylenchoidea</taxon>
        <taxon>Meloidogynidae</taxon>
        <taxon>Meloidogyninae</taxon>
        <taxon>Meloidogyne</taxon>
        <taxon>Meloidogyne incognita group</taxon>
    </lineage>
</organism>
<keyword evidence="13" id="KW-0269">Exonuclease</keyword>
<dbReference type="InterPro" id="IPR039637">
    <property type="entry name" value="CNOT7/CNOT8/Pop2"/>
</dbReference>
<keyword evidence="17" id="KW-0539">Nucleus</keyword>
<dbReference type="PROSITE" id="PS00028">
    <property type="entry name" value="ZINC_FINGER_C2H2_1"/>
    <property type="match status" value="1"/>
</dbReference>
<evidence type="ECO:0000256" key="15">
    <source>
        <dbReference type="ARBA" id="ARBA00023015"/>
    </source>
</evidence>
<keyword evidence="12" id="KW-0862">Zinc</keyword>
<dbReference type="GO" id="GO:0005737">
    <property type="term" value="C:cytoplasm"/>
    <property type="evidence" value="ECO:0007669"/>
    <property type="project" value="UniProtKB-SubCell"/>
</dbReference>
<dbReference type="InterPro" id="IPR012337">
    <property type="entry name" value="RNaseH-like_sf"/>
</dbReference>
<dbReference type="SUPFAM" id="SSF57667">
    <property type="entry name" value="beta-beta-alpha zinc fingers"/>
    <property type="match status" value="1"/>
</dbReference>
<name>A0A915LMU9_MELJA</name>
<evidence type="ECO:0000256" key="12">
    <source>
        <dbReference type="ARBA" id="ARBA00022833"/>
    </source>
</evidence>
<comment type="catalytic activity">
    <reaction evidence="1">
        <text>Exonucleolytic cleavage of poly(A) to 5'-AMP.</text>
        <dbReference type="EC" id="3.1.13.4"/>
    </reaction>
</comment>
<dbReference type="PANTHER" id="PTHR10797">
    <property type="entry name" value="CCR4-NOT TRANSCRIPTION COMPLEX SUBUNIT"/>
    <property type="match status" value="1"/>
</dbReference>
<evidence type="ECO:0000256" key="5">
    <source>
        <dbReference type="ARBA" id="ARBA00012161"/>
    </source>
</evidence>
<comment type="subcellular location">
    <subcellularLocation>
        <location evidence="3">Cytoplasm</location>
    </subcellularLocation>
    <subcellularLocation>
        <location evidence="2">Nucleus</location>
    </subcellularLocation>
</comment>
<evidence type="ECO:0000256" key="8">
    <source>
        <dbReference type="ARBA" id="ARBA00022722"/>
    </source>
</evidence>
<dbReference type="GO" id="GO:0003723">
    <property type="term" value="F:RNA binding"/>
    <property type="evidence" value="ECO:0007669"/>
    <property type="project" value="UniProtKB-KW"/>
</dbReference>
<dbReference type="Gene3D" id="3.30.420.10">
    <property type="entry name" value="Ribonuclease H-like superfamily/Ribonuclease H"/>
    <property type="match status" value="1"/>
</dbReference>
<dbReference type="FunFam" id="3.30.160.60:FF:000299">
    <property type="entry name" value="Zinc finger protein 593"/>
    <property type="match status" value="1"/>
</dbReference>
<dbReference type="EC" id="3.1.13.4" evidence="5"/>
<comment type="function">
    <text evidence="19">Involved in pre-60S ribosomal particles maturation by promoting the nuclear export of the 60S ribosome.</text>
</comment>
<keyword evidence="10 22" id="KW-0863">Zinc-finger</keyword>
<evidence type="ECO:0000256" key="2">
    <source>
        <dbReference type="ARBA" id="ARBA00004123"/>
    </source>
</evidence>
<evidence type="ECO:0000256" key="10">
    <source>
        <dbReference type="ARBA" id="ARBA00022771"/>
    </source>
</evidence>
<dbReference type="InterPro" id="IPR006941">
    <property type="entry name" value="RNase_CAF1"/>
</dbReference>
<evidence type="ECO:0000256" key="18">
    <source>
        <dbReference type="ARBA" id="ARBA00038064"/>
    </source>
</evidence>
<keyword evidence="14" id="KW-0694">RNA-binding</keyword>
<evidence type="ECO:0000256" key="13">
    <source>
        <dbReference type="ARBA" id="ARBA00022839"/>
    </source>
</evidence>
<keyword evidence="16" id="KW-0804">Transcription</keyword>
<reference evidence="25" key="1">
    <citation type="submission" date="2022-11" db="UniProtKB">
        <authorList>
            <consortium name="WormBaseParasite"/>
        </authorList>
    </citation>
    <scope>IDENTIFICATION</scope>
</reference>
<evidence type="ECO:0000256" key="1">
    <source>
        <dbReference type="ARBA" id="ARBA00001663"/>
    </source>
</evidence>
<evidence type="ECO:0000256" key="4">
    <source>
        <dbReference type="ARBA" id="ARBA00008372"/>
    </source>
</evidence>
<dbReference type="InterPro" id="IPR013087">
    <property type="entry name" value="Znf_C2H2_type"/>
</dbReference>
<dbReference type="InterPro" id="IPR036236">
    <property type="entry name" value="Znf_C2H2_sf"/>
</dbReference>
<feature type="domain" description="C2H2-type" evidence="23">
    <location>
        <begin position="310"/>
        <end position="339"/>
    </location>
</feature>
<evidence type="ECO:0000256" key="11">
    <source>
        <dbReference type="ARBA" id="ARBA00022801"/>
    </source>
</evidence>
<proteinExistence type="inferred from homology"/>
<accession>A0A915LMU9</accession>
<evidence type="ECO:0000256" key="22">
    <source>
        <dbReference type="PROSITE-ProRule" id="PRU00042"/>
    </source>
</evidence>
<dbReference type="AlphaFoldDB" id="A0A915LMU9"/>
<keyword evidence="6" id="KW-0963">Cytoplasm</keyword>
<dbReference type="GO" id="GO:0042254">
    <property type="term" value="P:ribosome biogenesis"/>
    <property type="evidence" value="ECO:0007669"/>
    <property type="project" value="UniProtKB-KW"/>
</dbReference>